<dbReference type="InterPro" id="IPR000719">
    <property type="entry name" value="Prot_kinase_dom"/>
</dbReference>
<dbReference type="Gene3D" id="1.10.510.10">
    <property type="entry name" value="Transferase(Phosphotransferase) domain 1"/>
    <property type="match status" value="1"/>
</dbReference>
<evidence type="ECO:0000313" key="3">
    <source>
        <dbReference type="Proteomes" id="UP000225277"/>
    </source>
</evidence>
<organism evidence="2 3">
    <name type="scientific">Ramularia collo-cygni</name>
    <dbReference type="NCBI Taxonomy" id="112498"/>
    <lineage>
        <taxon>Eukaryota</taxon>
        <taxon>Fungi</taxon>
        <taxon>Dikarya</taxon>
        <taxon>Ascomycota</taxon>
        <taxon>Pezizomycotina</taxon>
        <taxon>Dothideomycetes</taxon>
        <taxon>Dothideomycetidae</taxon>
        <taxon>Mycosphaerellales</taxon>
        <taxon>Mycosphaerellaceae</taxon>
        <taxon>Ramularia</taxon>
    </lineage>
</organism>
<name>A0A2D3V059_9PEZI</name>
<keyword evidence="3" id="KW-1185">Reference proteome</keyword>
<dbReference type="GeneID" id="35604482"/>
<dbReference type="SUPFAM" id="SSF56112">
    <property type="entry name" value="Protein kinase-like (PK-like)"/>
    <property type="match status" value="1"/>
</dbReference>
<dbReference type="OrthoDB" id="4062651at2759"/>
<dbReference type="GO" id="GO:0004672">
    <property type="term" value="F:protein kinase activity"/>
    <property type="evidence" value="ECO:0007669"/>
    <property type="project" value="InterPro"/>
</dbReference>
<dbReference type="GO" id="GO:0005524">
    <property type="term" value="F:ATP binding"/>
    <property type="evidence" value="ECO:0007669"/>
    <property type="project" value="InterPro"/>
</dbReference>
<dbReference type="InterPro" id="IPR011009">
    <property type="entry name" value="Kinase-like_dom_sf"/>
</dbReference>
<evidence type="ECO:0000313" key="2">
    <source>
        <dbReference type="EMBL" id="CZT23697.1"/>
    </source>
</evidence>
<dbReference type="AlphaFoldDB" id="A0A2D3V059"/>
<protein>
    <recommendedName>
        <fullName evidence="1">Protein kinase domain-containing protein</fullName>
    </recommendedName>
</protein>
<evidence type="ECO:0000259" key="1">
    <source>
        <dbReference type="PROSITE" id="PS50011"/>
    </source>
</evidence>
<dbReference type="RefSeq" id="XP_023630421.1">
    <property type="nucleotide sequence ID" value="XM_023774653.1"/>
</dbReference>
<gene>
    <name evidence="2" type="ORF">RCC_09411</name>
</gene>
<dbReference type="Proteomes" id="UP000225277">
    <property type="component" value="Unassembled WGS sequence"/>
</dbReference>
<proteinExistence type="predicted"/>
<dbReference type="STRING" id="112498.A0A2D3V059"/>
<dbReference type="EMBL" id="FJUY01000017">
    <property type="protein sequence ID" value="CZT23697.1"/>
    <property type="molecule type" value="Genomic_DNA"/>
</dbReference>
<accession>A0A2D3V059</accession>
<sequence length="200" mass="23105">MSDQELLITSFRDLSPRYTAFAEQDDEDGNPIYLFSSFGFFTPEYDAYFGQSKSKVTTLSVEEIKGCLQRLPDDDVYPKIPTSAITTFWGPIDEKIFLKKPKLNIVFIGTGLLPKLMLQEVETLELLIRMPHPNIIRYHGCLTKRGRIVGLAFDRYEDTLQQRLERIRHIDVDRFIVQIESALEHLHMLGLAHNDVSRVD</sequence>
<feature type="domain" description="Protein kinase" evidence="1">
    <location>
        <begin position="43"/>
        <end position="200"/>
    </location>
</feature>
<reference evidence="2 3" key="1">
    <citation type="submission" date="2016-03" db="EMBL/GenBank/DDBJ databases">
        <authorList>
            <person name="Ploux O."/>
        </authorList>
    </citation>
    <scope>NUCLEOTIDE SEQUENCE [LARGE SCALE GENOMIC DNA]</scope>
    <source>
        <strain evidence="2 3">URUG2</strain>
    </source>
</reference>
<dbReference type="PROSITE" id="PS50011">
    <property type="entry name" value="PROTEIN_KINASE_DOM"/>
    <property type="match status" value="1"/>
</dbReference>